<evidence type="ECO:0000256" key="5">
    <source>
        <dbReference type="ARBA" id="ARBA00022755"/>
    </source>
</evidence>
<feature type="binding site" evidence="12">
    <location>
        <position position="232"/>
    </location>
    <ligand>
        <name>NADP(+)</name>
        <dbReference type="ChEBI" id="CHEBI:58349"/>
    </ligand>
</feature>
<keyword evidence="6 12" id="KW-0378">Hydrolase</keyword>
<evidence type="ECO:0000256" key="11">
    <source>
        <dbReference type="ARBA" id="ARBA00023268"/>
    </source>
</evidence>
<evidence type="ECO:0000256" key="4">
    <source>
        <dbReference type="ARBA" id="ARBA00022605"/>
    </source>
</evidence>
<keyword evidence="11 12" id="KW-0511">Multifunctional enzyme</keyword>
<dbReference type="GO" id="GO:0006164">
    <property type="term" value="P:purine nucleotide biosynthetic process"/>
    <property type="evidence" value="ECO:0007669"/>
    <property type="project" value="UniProtKB-KW"/>
</dbReference>
<dbReference type="HOGENOM" id="CLU_034045_2_1_5"/>
<evidence type="ECO:0000256" key="7">
    <source>
        <dbReference type="ARBA" id="ARBA00022857"/>
    </source>
</evidence>
<comment type="function">
    <text evidence="12">Catalyzes the oxidation of 5,10-methylenetetrahydrofolate to 5,10-methenyltetrahydrofolate and then the hydrolysis of 5,10-methenyltetrahydrofolate to 10-formyltetrahydrofolate.</text>
</comment>
<dbReference type="FunFam" id="3.40.50.10860:FF:000005">
    <property type="entry name" value="C-1-tetrahydrofolate synthase, cytoplasmic, putative"/>
    <property type="match status" value="1"/>
</dbReference>
<dbReference type="PROSITE" id="PS00766">
    <property type="entry name" value="THF_DHG_CYH_1"/>
    <property type="match status" value="1"/>
</dbReference>
<keyword evidence="10 12" id="KW-0486">Methionine biosynthesis</keyword>
<feature type="binding site" evidence="12">
    <location>
        <begin position="166"/>
        <end position="168"/>
    </location>
    <ligand>
        <name>NADP(+)</name>
        <dbReference type="ChEBI" id="CHEBI:58349"/>
    </ligand>
</feature>
<dbReference type="AlphaFoldDB" id="K8NUI3"/>
<protein>
    <recommendedName>
        <fullName evidence="12">Bifunctional protein FolD</fullName>
    </recommendedName>
    <domain>
        <recommendedName>
            <fullName evidence="12">Methylenetetrahydrofolate dehydrogenase</fullName>
            <ecNumber evidence="12">1.5.1.5</ecNumber>
        </recommendedName>
    </domain>
    <domain>
        <recommendedName>
            <fullName evidence="12">Methenyltetrahydrofolate cyclohydrolase</fullName>
            <ecNumber evidence="12">3.5.4.9</ecNumber>
        </recommendedName>
    </domain>
</protein>
<dbReference type="Pfam" id="PF02882">
    <property type="entry name" value="THF_DHG_CYH_C"/>
    <property type="match status" value="1"/>
</dbReference>
<dbReference type="PANTHER" id="PTHR48099">
    <property type="entry name" value="C-1-TETRAHYDROFOLATE SYNTHASE, CYTOPLASMIC-RELATED"/>
    <property type="match status" value="1"/>
</dbReference>
<feature type="domain" description="Tetrahydrofolate dehydrogenase/cyclohydrolase NAD(P)-binding" evidence="14">
    <location>
        <begin position="140"/>
        <end position="284"/>
    </location>
</feature>
<gene>
    <name evidence="12" type="primary">folD</name>
    <name evidence="15" type="ORF">HMPREF9696_03107</name>
</gene>
<dbReference type="EC" id="3.5.4.9" evidence="12"/>
<dbReference type="InterPro" id="IPR020867">
    <property type="entry name" value="THF_DH/CycHdrlase_CS"/>
</dbReference>
<name>K8NUI3_9BRAD</name>
<evidence type="ECO:0000256" key="6">
    <source>
        <dbReference type="ARBA" id="ARBA00022801"/>
    </source>
</evidence>
<dbReference type="Pfam" id="PF00763">
    <property type="entry name" value="THF_DHG_CYH"/>
    <property type="match status" value="1"/>
</dbReference>
<dbReference type="PROSITE" id="PS00767">
    <property type="entry name" value="THF_DHG_CYH_2"/>
    <property type="match status" value="1"/>
</dbReference>
<dbReference type="HAMAP" id="MF_01576">
    <property type="entry name" value="THF_DHG_CYH"/>
    <property type="match status" value="1"/>
</dbReference>
<comment type="catalytic activity">
    <reaction evidence="12">
        <text>(6R)-5,10-methenyltetrahydrofolate + H2O = (6R)-10-formyltetrahydrofolate + H(+)</text>
        <dbReference type="Rhea" id="RHEA:23700"/>
        <dbReference type="ChEBI" id="CHEBI:15377"/>
        <dbReference type="ChEBI" id="CHEBI:15378"/>
        <dbReference type="ChEBI" id="CHEBI:57455"/>
        <dbReference type="ChEBI" id="CHEBI:195366"/>
        <dbReference type="EC" id="3.5.4.9"/>
    </reaction>
</comment>
<accession>K8NUI3</accession>
<dbReference type="GO" id="GO:0035999">
    <property type="term" value="P:tetrahydrofolate interconversion"/>
    <property type="evidence" value="ECO:0007669"/>
    <property type="project" value="UniProtKB-UniRule"/>
</dbReference>
<evidence type="ECO:0000256" key="10">
    <source>
        <dbReference type="ARBA" id="ARBA00023167"/>
    </source>
</evidence>
<keyword evidence="5 12" id="KW-0658">Purine biosynthesis</keyword>
<dbReference type="CDD" id="cd01080">
    <property type="entry name" value="NAD_bind_m-THF_DH_Cyclohyd"/>
    <property type="match status" value="1"/>
</dbReference>
<dbReference type="Gene3D" id="3.40.50.720">
    <property type="entry name" value="NAD(P)-binding Rossmann-like Domain"/>
    <property type="match status" value="1"/>
</dbReference>
<dbReference type="Proteomes" id="UP000001095">
    <property type="component" value="Unassembled WGS sequence"/>
</dbReference>
<dbReference type="InterPro" id="IPR036291">
    <property type="entry name" value="NAD(P)-bd_dom_sf"/>
</dbReference>
<dbReference type="PRINTS" id="PR00085">
    <property type="entry name" value="THFDHDRGNASE"/>
</dbReference>
<sequence>MTAKIIDGKIIAADLRARVADEVGRVKRDHGLTPGLAVVLVGNDPASEVYVRNKAKQTEAAGMASFEHKLAADTPQKDLLALIAKLNADASVHGILVQLPLPKGLDTQAVINAIDPAKDVDGLHPINAGRLATGLTALTPCTPLGCIILAKTVHVSLEGLNAVIIGRSNLVGRPLVQLLLNENATVTIAHSRTRDLAEICRQADLLLAAVGKPEMVKADWIKPGATVIDVGINRVSGADGKSRLIGDVAYQEAAQVAGAITPVPGGVGPMTIACLLVNTVRAACAIKGLPAPAV</sequence>
<dbReference type="GO" id="GO:0000105">
    <property type="term" value="P:L-histidine biosynthetic process"/>
    <property type="evidence" value="ECO:0007669"/>
    <property type="project" value="UniProtKB-KW"/>
</dbReference>
<dbReference type="PANTHER" id="PTHR48099:SF5">
    <property type="entry name" value="C-1-TETRAHYDROFOLATE SYNTHASE, CYTOPLASMIC"/>
    <property type="match status" value="1"/>
</dbReference>
<dbReference type="EMBL" id="AGWY01000012">
    <property type="protein sequence ID" value="EKS33987.1"/>
    <property type="molecule type" value="Genomic_DNA"/>
</dbReference>
<dbReference type="InterPro" id="IPR020630">
    <property type="entry name" value="THF_DH/CycHdrlase_cat_dom"/>
</dbReference>
<evidence type="ECO:0000256" key="8">
    <source>
        <dbReference type="ARBA" id="ARBA00023002"/>
    </source>
</evidence>
<dbReference type="GO" id="GO:0004477">
    <property type="term" value="F:methenyltetrahydrofolate cyclohydrolase activity"/>
    <property type="evidence" value="ECO:0007669"/>
    <property type="project" value="UniProtKB-UniRule"/>
</dbReference>
<evidence type="ECO:0000256" key="1">
    <source>
        <dbReference type="ARBA" id="ARBA00004777"/>
    </source>
</evidence>
<dbReference type="NCBIfam" id="NF008058">
    <property type="entry name" value="PRK10792.1"/>
    <property type="match status" value="1"/>
</dbReference>
<keyword evidence="8 12" id="KW-0560">Oxidoreductase</keyword>
<dbReference type="GO" id="GO:0005829">
    <property type="term" value="C:cytosol"/>
    <property type="evidence" value="ECO:0007669"/>
    <property type="project" value="TreeGrafter"/>
</dbReference>
<keyword evidence="9 12" id="KW-0368">Histidine biosynthesis</keyword>
<evidence type="ECO:0000259" key="13">
    <source>
        <dbReference type="Pfam" id="PF00763"/>
    </source>
</evidence>
<comment type="pathway">
    <text evidence="1 12">One-carbon metabolism; tetrahydrofolate interconversion.</text>
</comment>
<evidence type="ECO:0000256" key="9">
    <source>
        <dbReference type="ARBA" id="ARBA00023102"/>
    </source>
</evidence>
<reference evidence="15 16" key="1">
    <citation type="submission" date="2012-04" db="EMBL/GenBank/DDBJ databases">
        <title>The Genome Sequence of Afipia clevelandensis ATCC 49720.</title>
        <authorList>
            <consortium name="The Broad Institute Genome Sequencing Platform"/>
            <person name="Earl A."/>
            <person name="Ward D."/>
            <person name="Feldgarden M."/>
            <person name="Gevers D."/>
            <person name="Huys G."/>
            <person name="Walker B."/>
            <person name="Young S.K."/>
            <person name="Zeng Q."/>
            <person name="Gargeya S."/>
            <person name="Fitzgerald M."/>
            <person name="Haas B."/>
            <person name="Abouelleil A."/>
            <person name="Alvarado L."/>
            <person name="Arachchi H.M."/>
            <person name="Berlin A."/>
            <person name="Chapman S.B."/>
            <person name="Goldberg J."/>
            <person name="Griggs A."/>
            <person name="Gujja S."/>
            <person name="Hansen M."/>
            <person name="Howarth C."/>
            <person name="Imamovic A."/>
            <person name="Larimer J."/>
            <person name="McCowen C."/>
            <person name="Montmayeur A."/>
            <person name="Murphy C."/>
            <person name="Neiman D."/>
            <person name="Pearson M."/>
            <person name="Priest M."/>
            <person name="Roberts A."/>
            <person name="Saif S."/>
            <person name="Shea T."/>
            <person name="Sisk P."/>
            <person name="Sykes S."/>
            <person name="Wortman J."/>
            <person name="Nusbaum C."/>
            <person name="Birren B."/>
        </authorList>
    </citation>
    <scope>NUCLEOTIDE SEQUENCE [LARGE SCALE GENOMIC DNA]</scope>
    <source>
        <strain evidence="15 16">ATCC 49720</strain>
    </source>
</reference>
<proteinExistence type="inferred from homology"/>
<evidence type="ECO:0000313" key="16">
    <source>
        <dbReference type="Proteomes" id="UP000001095"/>
    </source>
</evidence>
<evidence type="ECO:0000256" key="2">
    <source>
        <dbReference type="ARBA" id="ARBA00011738"/>
    </source>
</evidence>
<dbReference type="InterPro" id="IPR046346">
    <property type="entry name" value="Aminoacid_DH-like_N_sf"/>
</dbReference>
<dbReference type="Gene3D" id="3.40.50.10860">
    <property type="entry name" value="Leucine Dehydrogenase, chain A, domain 1"/>
    <property type="match status" value="1"/>
</dbReference>
<evidence type="ECO:0000313" key="15">
    <source>
        <dbReference type="EMBL" id="EKS33987.1"/>
    </source>
</evidence>
<feature type="domain" description="Tetrahydrofolate dehydrogenase/cyclohydrolase catalytic" evidence="13">
    <location>
        <begin position="6"/>
        <end position="121"/>
    </location>
</feature>
<dbReference type="OrthoDB" id="9803580at2"/>
<dbReference type="InterPro" id="IPR020631">
    <property type="entry name" value="THF_DH/CycHdrlase_NAD-bd_dom"/>
</dbReference>
<dbReference type="GO" id="GO:0004488">
    <property type="term" value="F:methylenetetrahydrofolate dehydrogenase (NADP+) activity"/>
    <property type="evidence" value="ECO:0007669"/>
    <property type="project" value="UniProtKB-UniRule"/>
</dbReference>
<dbReference type="InterPro" id="IPR000672">
    <property type="entry name" value="THF_DH/CycHdrlase"/>
</dbReference>
<comment type="similarity">
    <text evidence="12">Belongs to the tetrahydrofolate dehydrogenase/cyclohydrolase family.</text>
</comment>
<dbReference type="EC" id="1.5.1.5" evidence="12"/>
<dbReference type="SUPFAM" id="SSF53223">
    <property type="entry name" value="Aminoacid dehydrogenase-like, N-terminal domain"/>
    <property type="match status" value="1"/>
</dbReference>
<keyword evidence="16" id="KW-1185">Reference proteome</keyword>
<keyword evidence="4 12" id="KW-0028">Amino-acid biosynthesis</keyword>
<dbReference type="FunFam" id="3.40.50.720:FF:000006">
    <property type="entry name" value="Bifunctional protein FolD"/>
    <property type="match status" value="1"/>
</dbReference>
<organism evidence="15 16">
    <name type="scientific">Afipia clevelandensis ATCC 49720</name>
    <dbReference type="NCBI Taxonomy" id="883079"/>
    <lineage>
        <taxon>Bacteria</taxon>
        <taxon>Pseudomonadati</taxon>
        <taxon>Pseudomonadota</taxon>
        <taxon>Alphaproteobacteria</taxon>
        <taxon>Hyphomicrobiales</taxon>
        <taxon>Nitrobacteraceae</taxon>
        <taxon>Afipia</taxon>
    </lineage>
</organism>
<evidence type="ECO:0000256" key="12">
    <source>
        <dbReference type="HAMAP-Rule" id="MF_01576"/>
    </source>
</evidence>
<evidence type="ECO:0000256" key="3">
    <source>
        <dbReference type="ARBA" id="ARBA00022563"/>
    </source>
</evidence>
<dbReference type="NCBIfam" id="NF010785">
    <property type="entry name" value="PRK14188.1"/>
    <property type="match status" value="1"/>
</dbReference>
<dbReference type="RefSeq" id="WP_002713977.1">
    <property type="nucleotide sequence ID" value="NZ_KB375281.1"/>
</dbReference>
<dbReference type="UniPathway" id="UPA00193"/>
<comment type="catalytic activity">
    <reaction evidence="12">
        <text>(6R)-5,10-methylene-5,6,7,8-tetrahydrofolate + NADP(+) = (6R)-5,10-methenyltetrahydrofolate + NADPH</text>
        <dbReference type="Rhea" id="RHEA:22812"/>
        <dbReference type="ChEBI" id="CHEBI:15636"/>
        <dbReference type="ChEBI" id="CHEBI:57455"/>
        <dbReference type="ChEBI" id="CHEBI:57783"/>
        <dbReference type="ChEBI" id="CHEBI:58349"/>
        <dbReference type="EC" id="1.5.1.5"/>
    </reaction>
</comment>
<comment type="caution">
    <text evidence="12">Lacks conserved residue(s) required for the propagation of feature annotation.</text>
</comment>
<keyword evidence="7 12" id="KW-0521">NADP</keyword>
<dbReference type="PATRIC" id="fig|883079.3.peg.3174"/>
<dbReference type="SUPFAM" id="SSF51735">
    <property type="entry name" value="NAD(P)-binding Rossmann-fold domains"/>
    <property type="match status" value="1"/>
</dbReference>
<keyword evidence="3 12" id="KW-0554">One-carbon metabolism</keyword>
<dbReference type="NCBIfam" id="NF010783">
    <property type="entry name" value="PRK14186.1"/>
    <property type="match status" value="1"/>
</dbReference>
<comment type="subunit">
    <text evidence="2 12">Homodimer.</text>
</comment>
<comment type="caution">
    <text evidence="15">The sequence shown here is derived from an EMBL/GenBank/DDBJ whole genome shotgun (WGS) entry which is preliminary data.</text>
</comment>
<dbReference type="GO" id="GO:0009086">
    <property type="term" value="P:methionine biosynthetic process"/>
    <property type="evidence" value="ECO:0007669"/>
    <property type="project" value="UniProtKB-KW"/>
</dbReference>
<evidence type="ECO:0000259" key="14">
    <source>
        <dbReference type="Pfam" id="PF02882"/>
    </source>
</evidence>